<name>A0A395TJJ6_VIBCL</name>
<reference evidence="2 3" key="1">
    <citation type="journal article" date="2017" name="Emerg. Infect. Dis.">
        <title>Carbapenemase VCC-1-Producing Vibrio cholerae in Coastal Waters of Germany.</title>
        <authorList>
            <person name="Hammerl J.A."/>
            <person name="Jackel C."/>
            <person name="Bortolaia V."/>
            <person name="Schwartz K."/>
            <person name="Bier N."/>
            <person name="Hendriksen R.S."/>
            <person name="Guerra B."/>
            <person name="Strauch E."/>
        </authorList>
    </citation>
    <scope>NUCLEOTIDE SEQUENCE [LARGE SCALE GENOMIC DNA]</scope>
    <source>
        <strain evidence="2 3">VN-2825</strain>
    </source>
</reference>
<sequence length="329" mass="36231">MSMETIMKNTYKFALASLLVSAALSAQAGITTENELGKFSVSGDVEFDIDFTDKNKTDKQEFKQGGRVLVQFAAEHNVSGDRYIGMQAQPLLKTNGDVDLDDAWFAMGKKADWQLKVGRFEAFDLFPVGQDTMLAYAGTEPYRTNAARGRGDNGQLAFSKQLGNVYLEASSLFKNESAADQNAVFLRPVIAFQATESFRIAGGVEANVTADKKDAANDFIGYGVTANYSADALSLNLNYAFRDFDTTETKEDSTIGANLLFNGFGLGHIYSQNELGSAKEKQNTTYASYEIANVWDVDALNLYLGTYYSKVSDTEDKDLGARLRIKYFF</sequence>
<dbReference type="AlphaFoldDB" id="A0A395TJJ6"/>
<evidence type="ECO:0000313" key="2">
    <source>
        <dbReference type="EMBL" id="RGP85057.1"/>
    </source>
</evidence>
<dbReference type="Gene3D" id="2.40.160.10">
    <property type="entry name" value="Porin"/>
    <property type="match status" value="1"/>
</dbReference>
<dbReference type="Proteomes" id="UP000266701">
    <property type="component" value="Unassembled WGS sequence"/>
</dbReference>
<organism evidence="2 3">
    <name type="scientific">Vibrio cholerae</name>
    <dbReference type="NCBI Taxonomy" id="666"/>
    <lineage>
        <taxon>Bacteria</taxon>
        <taxon>Pseudomonadati</taxon>
        <taxon>Pseudomonadota</taxon>
        <taxon>Gammaproteobacteria</taxon>
        <taxon>Vibrionales</taxon>
        <taxon>Vibrionaceae</taxon>
        <taxon>Vibrio</taxon>
    </lineage>
</organism>
<dbReference type="Pfam" id="PF16966">
    <property type="entry name" value="Porin_8"/>
    <property type="match status" value="1"/>
</dbReference>
<evidence type="ECO:0000256" key="1">
    <source>
        <dbReference type="SAM" id="SignalP"/>
    </source>
</evidence>
<dbReference type="SUPFAM" id="SSF56935">
    <property type="entry name" value="Porins"/>
    <property type="match status" value="1"/>
</dbReference>
<dbReference type="EMBL" id="MCBA01000161">
    <property type="protein sequence ID" value="RGP85057.1"/>
    <property type="molecule type" value="Genomic_DNA"/>
</dbReference>
<keyword evidence="1" id="KW-0732">Signal</keyword>
<feature type="signal peptide" evidence="1">
    <location>
        <begin position="1"/>
        <end position="28"/>
    </location>
</feature>
<accession>A0A395TJJ6</accession>
<gene>
    <name evidence="2" type="ORF">BC353_15675</name>
</gene>
<evidence type="ECO:0000313" key="3">
    <source>
        <dbReference type="Proteomes" id="UP000266701"/>
    </source>
</evidence>
<dbReference type="InterPro" id="IPR016963">
    <property type="entry name" value="Glycoporin_RafY"/>
</dbReference>
<protein>
    <submittedName>
        <fullName evidence="2">Porin</fullName>
    </submittedName>
</protein>
<comment type="caution">
    <text evidence="2">The sequence shown here is derived from an EMBL/GenBank/DDBJ whole genome shotgun (WGS) entry which is preliminary data.</text>
</comment>
<proteinExistence type="predicted"/>
<feature type="chain" id="PRO_5030071369" evidence="1">
    <location>
        <begin position="29"/>
        <end position="329"/>
    </location>
</feature>
<dbReference type="InterPro" id="IPR023614">
    <property type="entry name" value="Porin_dom_sf"/>
</dbReference>